<evidence type="ECO:0000259" key="1">
    <source>
        <dbReference type="Pfam" id="PF01471"/>
    </source>
</evidence>
<dbReference type="InterPro" id="IPR002477">
    <property type="entry name" value="Peptidoglycan-bd-like"/>
</dbReference>
<evidence type="ECO:0000259" key="2">
    <source>
        <dbReference type="Pfam" id="PF08291"/>
    </source>
</evidence>
<feature type="domain" description="Peptidoglycan binding-like" evidence="1">
    <location>
        <begin position="48"/>
        <end position="109"/>
    </location>
</feature>
<dbReference type="InterPro" id="IPR036365">
    <property type="entry name" value="PGBD-like_sf"/>
</dbReference>
<dbReference type="Gene3D" id="3.30.1380.10">
    <property type="match status" value="1"/>
</dbReference>
<dbReference type="EMBL" id="SOCP01000001">
    <property type="protein sequence ID" value="TDV57720.1"/>
    <property type="molecule type" value="Genomic_DNA"/>
</dbReference>
<sequence>MPRPAFINRRTMLRGSLVAGAGAVLAPVLLPGVANAYSWTRTMQQGMTGADITELQIRVAGYAADSASQTRVSIDGEFGPGTAAAVRRFQAAYGLSADGVAGPATQTKLNALEQSDGSTVHFNFSEFTDRVSGTFNGGKLSAASTKENVRRCMYKLEALRLKLGNKPITVNSGFRSIQHNADIGGASDSMHLYGTAADLNVPGVANKTVYQKSETCGFSGLETYNTDHQHVDSRADLGRSWWWENGTV</sequence>
<organism evidence="3 4">
    <name type="scientific">Actinophytocola oryzae</name>
    <dbReference type="NCBI Taxonomy" id="502181"/>
    <lineage>
        <taxon>Bacteria</taxon>
        <taxon>Bacillati</taxon>
        <taxon>Actinomycetota</taxon>
        <taxon>Actinomycetes</taxon>
        <taxon>Pseudonocardiales</taxon>
        <taxon>Pseudonocardiaceae</taxon>
    </lineage>
</organism>
<feature type="domain" description="Peptidase M15A C-terminal" evidence="2">
    <location>
        <begin position="121"/>
        <end position="232"/>
    </location>
</feature>
<dbReference type="RefSeq" id="WP_166663895.1">
    <property type="nucleotide sequence ID" value="NZ_SOCP01000001.1"/>
</dbReference>
<dbReference type="PROSITE" id="PS51318">
    <property type="entry name" value="TAT"/>
    <property type="match status" value="1"/>
</dbReference>
<dbReference type="InterPro" id="IPR006311">
    <property type="entry name" value="TAT_signal"/>
</dbReference>
<dbReference type="SUPFAM" id="SSF47090">
    <property type="entry name" value="PGBD-like"/>
    <property type="match status" value="1"/>
</dbReference>
<accession>A0A4R7W4R3</accession>
<dbReference type="AlphaFoldDB" id="A0A4R7W4R3"/>
<evidence type="ECO:0000313" key="3">
    <source>
        <dbReference type="EMBL" id="TDV57720.1"/>
    </source>
</evidence>
<evidence type="ECO:0000313" key="4">
    <source>
        <dbReference type="Proteomes" id="UP000294927"/>
    </source>
</evidence>
<dbReference type="SUPFAM" id="SSF55166">
    <property type="entry name" value="Hedgehog/DD-peptidase"/>
    <property type="match status" value="1"/>
</dbReference>
<dbReference type="InterPro" id="IPR013230">
    <property type="entry name" value="Peptidase_M15A_C"/>
</dbReference>
<proteinExistence type="predicted"/>
<gene>
    <name evidence="3" type="ORF">CLV71_101593</name>
</gene>
<comment type="caution">
    <text evidence="3">The sequence shown here is derived from an EMBL/GenBank/DDBJ whole genome shotgun (WGS) entry which is preliminary data.</text>
</comment>
<name>A0A4R7W4R3_9PSEU</name>
<reference evidence="3 4" key="1">
    <citation type="submission" date="2019-03" db="EMBL/GenBank/DDBJ databases">
        <title>Genomic Encyclopedia of Archaeal and Bacterial Type Strains, Phase II (KMG-II): from individual species to whole genera.</title>
        <authorList>
            <person name="Goeker M."/>
        </authorList>
    </citation>
    <scope>NUCLEOTIDE SEQUENCE [LARGE SCALE GENOMIC DNA]</scope>
    <source>
        <strain evidence="3 4">DSM 45499</strain>
    </source>
</reference>
<dbReference type="Proteomes" id="UP000294927">
    <property type="component" value="Unassembled WGS sequence"/>
</dbReference>
<keyword evidence="4" id="KW-1185">Reference proteome</keyword>
<dbReference type="InterPro" id="IPR036366">
    <property type="entry name" value="PGBDSf"/>
</dbReference>
<protein>
    <submittedName>
        <fullName evidence="3">TAT (Twin-arginine translocation) pathway-exported protein</fullName>
    </submittedName>
</protein>
<dbReference type="InterPro" id="IPR009045">
    <property type="entry name" value="Zn_M74/Hedgehog-like"/>
</dbReference>
<dbReference type="Gene3D" id="1.10.101.10">
    <property type="entry name" value="PGBD-like superfamily/PGBD"/>
    <property type="match status" value="1"/>
</dbReference>
<dbReference type="Pfam" id="PF08291">
    <property type="entry name" value="Peptidase_M15_3"/>
    <property type="match status" value="1"/>
</dbReference>
<dbReference type="Pfam" id="PF01471">
    <property type="entry name" value="PG_binding_1"/>
    <property type="match status" value="1"/>
</dbReference>